<dbReference type="EMBL" id="JAQJAE010000005">
    <property type="protein sequence ID" value="KAJ5593223.1"/>
    <property type="molecule type" value="Genomic_DNA"/>
</dbReference>
<proteinExistence type="predicted"/>
<accession>A0AAD6DU28</accession>
<keyword evidence="2" id="KW-1133">Transmembrane helix</keyword>
<dbReference type="Proteomes" id="UP001213799">
    <property type="component" value="Unassembled WGS sequence"/>
</dbReference>
<evidence type="ECO:0000256" key="2">
    <source>
        <dbReference type="SAM" id="Phobius"/>
    </source>
</evidence>
<evidence type="ECO:0000313" key="4">
    <source>
        <dbReference type="Proteomes" id="UP001213799"/>
    </source>
</evidence>
<gene>
    <name evidence="3" type="ORF">N7537_010127</name>
</gene>
<dbReference type="GeneID" id="81591423"/>
<evidence type="ECO:0000313" key="3">
    <source>
        <dbReference type="EMBL" id="KAJ5593223.1"/>
    </source>
</evidence>
<dbReference type="AlphaFoldDB" id="A0AAD6DU28"/>
<evidence type="ECO:0000256" key="1">
    <source>
        <dbReference type="SAM" id="MobiDB-lite"/>
    </source>
</evidence>
<feature type="region of interest" description="Disordered" evidence="1">
    <location>
        <begin position="1"/>
        <end position="33"/>
    </location>
</feature>
<dbReference type="InterPro" id="IPR021842">
    <property type="entry name" value="DUF3435"/>
</dbReference>
<feature type="compositionally biased region" description="Polar residues" evidence="1">
    <location>
        <begin position="1"/>
        <end position="13"/>
    </location>
</feature>
<reference evidence="3" key="2">
    <citation type="submission" date="2023-01" db="EMBL/GenBank/DDBJ databases">
        <authorList>
            <person name="Petersen C."/>
        </authorList>
    </citation>
    <scope>NUCLEOTIDE SEQUENCE</scope>
    <source>
        <strain evidence="3">IBT 12815</strain>
    </source>
</reference>
<dbReference type="RefSeq" id="XP_056749849.1">
    <property type="nucleotide sequence ID" value="XM_056901181.1"/>
</dbReference>
<name>A0AAD6DU28_9EURO</name>
<dbReference type="Pfam" id="PF11917">
    <property type="entry name" value="DUF3435"/>
    <property type="match status" value="1"/>
</dbReference>
<organism evidence="3 4">
    <name type="scientific">Penicillium hordei</name>
    <dbReference type="NCBI Taxonomy" id="40994"/>
    <lineage>
        <taxon>Eukaryota</taxon>
        <taxon>Fungi</taxon>
        <taxon>Dikarya</taxon>
        <taxon>Ascomycota</taxon>
        <taxon>Pezizomycotina</taxon>
        <taxon>Eurotiomycetes</taxon>
        <taxon>Eurotiomycetidae</taxon>
        <taxon>Eurotiales</taxon>
        <taxon>Aspergillaceae</taxon>
        <taxon>Penicillium</taxon>
    </lineage>
</organism>
<feature type="non-terminal residue" evidence="3">
    <location>
        <position position="1"/>
    </location>
</feature>
<protein>
    <submittedName>
        <fullName evidence="3">Uncharacterized protein</fullName>
    </submittedName>
</protein>
<keyword evidence="4" id="KW-1185">Reference proteome</keyword>
<feature type="compositionally biased region" description="Basic and acidic residues" evidence="1">
    <location>
        <begin position="14"/>
        <end position="23"/>
    </location>
</feature>
<keyword evidence="2" id="KW-0812">Transmembrane</keyword>
<reference evidence="3" key="1">
    <citation type="journal article" date="2023" name="IMA Fungus">
        <title>Comparative genomic study of the Penicillium genus elucidates a diverse pangenome and 15 lateral gene transfer events.</title>
        <authorList>
            <person name="Petersen C."/>
            <person name="Sorensen T."/>
            <person name="Nielsen M.R."/>
            <person name="Sondergaard T.E."/>
            <person name="Sorensen J.L."/>
            <person name="Fitzpatrick D.A."/>
            <person name="Frisvad J.C."/>
            <person name="Nielsen K.L."/>
        </authorList>
    </citation>
    <scope>NUCLEOTIDE SEQUENCE</scope>
    <source>
        <strain evidence="3">IBT 12815</strain>
    </source>
</reference>
<feature type="transmembrane region" description="Helical" evidence="2">
    <location>
        <begin position="108"/>
        <end position="130"/>
    </location>
</feature>
<comment type="caution">
    <text evidence="3">The sequence shown here is derived from an EMBL/GenBank/DDBJ whole genome shotgun (WGS) entry which is preliminary data.</text>
</comment>
<sequence>ITSESSYTSPIDTDNNRPFEPDSSKTNLTKPERSPLAGRTIIRKKLSLKTRTKSLLIDLSNIELPEDYGRSNKIKKLKLRLKELPIVAARKAIERLAPLNNTFILPKIVYSISLIFSLYILLFIILFYIYAFKAPYLISIEDFRRLLIEASLIISSLTNFDTEEVIYLIRVRNIIIAYATSRTFIKYYRPY</sequence>
<keyword evidence="2" id="KW-0472">Membrane</keyword>